<feature type="region of interest" description="Disordered" evidence="1">
    <location>
        <begin position="569"/>
        <end position="589"/>
    </location>
</feature>
<protein>
    <recommendedName>
        <fullName evidence="2">Fibronectin type-III domain-containing protein</fullName>
    </recommendedName>
</protein>
<dbReference type="InterPro" id="IPR048997">
    <property type="entry name" value="Stonustoxin-like_helical"/>
</dbReference>
<dbReference type="PROSITE" id="PS50853">
    <property type="entry name" value="FN3"/>
    <property type="match status" value="1"/>
</dbReference>
<accession>A0A4W5QKG9</accession>
<proteinExistence type="predicted"/>
<keyword evidence="4" id="KW-1185">Reference proteome</keyword>
<evidence type="ECO:0000259" key="2">
    <source>
        <dbReference type="PROSITE" id="PS50853"/>
    </source>
</evidence>
<dbReference type="SMART" id="SM00060">
    <property type="entry name" value="FN3"/>
    <property type="match status" value="1"/>
</dbReference>
<dbReference type="InterPro" id="IPR040581">
    <property type="entry name" value="Thioredoxin_11"/>
</dbReference>
<dbReference type="Gene3D" id="2.60.40.10">
    <property type="entry name" value="Immunoglobulins"/>
    <property type="match status" value="1"/>
</dbReference>
<feature type="domain" description="Fibronectin type-III" evidence="2">
    <location>
        <begin position="475"/>
        <end position="574"/>
    </location>
</feature>
<dbReference type="AlphaFoldDB" id="A0A4W5QKG9"/>
<dbReference type="Ensembl" id="ENSHHUT00000079151.1">
    <property type="protein sequence ID" value="ENSHHUP00000076652.1"/>
    <property type="gene ID" value="ENSHHUG00000044745.1"/>
</dbReference>
<dbReference type="InterPro" id="IPR003961">
    <property type="entry name" value="FN3_dom"/>
</dbReference>
<name>A0A4W5QKG9_9TELE</name>
<dbReference type="SUPFAM" id="SSF49265">
    <property type="entry name" value="Fibronectin type III"/>
    <property type="match status" value="1"/>
</dbReference>
<evidence type="ECO:0000313" key="3">
    <source>
        <dbReference type="Ensembl" id="ENSHHUP00000076652.1"/>
    </source>
</evidence>
<dbReference type="CDD" id="cd00063">
    <property type="entry name" value="FN3"/>
    <property type="match status" value="1"/>
</dbReference>
<reference evidence="3" key="2">
    <citation type="submission" date="2025-08" db="UniProtKB">
        <authorList>
            <consortium name="Ensembl"/>
        </authorList>
    </citation>
    <scope>IDENTIFICATION</scope>
</reference>
<dbReference type="Pfam" id="PF00041">
    <property type="entry name" value="fn3"/>
    <property type="match status" value="1"/>
</dbReference>
<dbReference type="InterPro" id="IPR052090">
    <property type="entry name" value="Cytolytic_pore-forming_toxin"/>
</dbReference>
<dbReference type="PANTHER" id="PTHR31594">
    <property type="entry name" value="AIG1-TYPE G DOMAIN-CONTAINING PROTEIN"/>
    <property type="match status" value="1"/>
</dbReference>
<evidence type="ECO:0000313" key="4">
    <source>
        <dbReference type="Proteomes" id="UP000314982"/>
    </source>
</evidence>
<reference evidence="4" key="1">
    <citation type="submission" date="2018-06" db="EMBL/GenBank/DDBJ databases">
        <title>Genome assembly of Danube salmon.</title>
        <authorList>
            <person name="Macqueen D.J."/>
            <person name="Gundappa M.K."/>
        </authorList>
    </citation>
    <scope>NUCLEOTIDE SEQUENCE [LARGE SCALE GENOMIC DNA]</scope>
</reference>
<organism evidence="3 4">
    <name type="scientific">Hucho hucho</name>
    <name type="common">huchen</name>
    <dbReference type="NCBI Taxonomy" id="62062"/>
    <lineage>
        <taxon>Eukaryota</taxon>
        <taxon>Metazoa</taxon>
        <taxon>Chordata</taxon>
        <taxon>Craniata</taxon>
        <taxon>Vertebrata</taxon>
        <taxon>Euteleostomi</taxon>
        <taxon>Actinopterygii</taxon>
        <taxon>Neopterygii</taxon>
        <taxon>Teleostei</taxon>
        <taxon>Protacanthopterygii</taxon>
        <taxon>Salmoniformes</taxon>
        <taxon>Salmonidae</taxon>
        <taxon>Salmoninae</taxon>
        <taxon>Hucho</taxon>
    </lineage>
</organism>
<dbReference type="Pfam" id="PF21109">
    <property type="entry name" value="Stonustoxin_helical"/>
    <property type="match status" value="1"/>
</dbReference>
<dbReference type="GeneTree" id="ENSGT00940000153527"/>
<dbReference type="InterPro" id="IPR013783">
    <property type="entry name" value="Ig-like_fold"/>
</dbReference>
<sequence>MSPCVDYCLISNCSLPCGLSGWVEVPALGRPIHPGMLYDCYNKIKGKISLLFQSTETKVIETDSLQERFRALGLDQPIRTSFLSGLVEVGGAAEYLNHPLLHKGDYVTLHYKRTTRLDQLTSFLLEKVRRPEVIQQQTATHVVMAVTYGTQAFIVCKTNRTWTMSKVINKLQKMIQLLTAEDGAAKLAKSSGLTCTYYGDLETNRGDREIPDLCESFPKLLGPSGEKAVPLRVWLCPLKNLHPAATCVREISEDLQSRVEREMEHYRFQDLKDKLINFIDLIQQYQTQLQKLMGRVLVSVRSGVQEEKAVEEEMKGHDLSPFRMEATGQWLDDKQAELKFLESLDSKIRSKMVSTDQLQKVISNSKTDTVVCFTLTSLGETDLYLSSLKQHLDSLQTYSQTRPGHRYQHTQPWFKSEENKERVTTAARTFLDFIKVTKKLKFVAASIPDDSTPGASIRLYQGGRLVDSDYEAVSKPETVKVIDTQQSSVTLCLSPSKTGHTDRFRVEYRPVRPDLFFLHEEKNWRSMTTGENGEACVISGLERDTQYQIRHRAEDIAGVTSEFSDITVTETGSGSEPGRPVVQSADRNSVSLTWRRPQQAPKRPTVISSPPKFFFF</sequence>
<dbReference type="PANTHER" id="PTHR31594:SF16">
    <property type="entry name" value="SI:CH211-281L24.3"/>
    <property type="match status" value="1"/>
</dbReference>
<reference evidence="3" key="3">
    <citation type="submission" date="2025-09" db="UniProtKB">
        <authorList>
            <consortium name="Ensembl"/>
        </authorList>
    </citation>
    <scope>IDENTIFICATION</scope>
</reference>
<evidence type="ECO:0000256" key="1">
    <source>
        <dbReference type="SAM" id="MobiDB-lite"/>
    </source>
</evidence>
<dbReference type="Pfam" id="PF18078">
    <property type="entry name" value="Thioredoxin_11"/>
    <property type="match status" value="1"/>
</dbReference>
<dbReference type="InterPro" id="IPR036116">
    <property type="entry name" value="FN3_sf"/>
</dbReference>
<dbReference type="Proteomes" id="UP000314982">
    <property type="component" value="Unassembled WGS sequence"/>
</dbReference>